<sequence length="81" mass="9453">MADQEQWWTEDQLVSCSKGARQTYMVGTSCYLYNTKRWTELLSPVQLQTLARIGDAGEDEEVDEEALTVRDRRLIALRTRR</sequence>
<dbReference type="HOGENOM" id="CLU_2577095_0_0_1"/>
<gene>
    <name evidence="1" type="ORF">AMTR_s00165p00071420</name>
</gene>
<organism evidence="1 2">
    <name type="scientific">Amborella trichopoda</name>
    <dbReference type="NCBI Taxonomy" id="13333"/>
    <lineage>
        <taxon>Eukaryota</taxon>
        <taxon>Viridiplantae</taxon>
        <taxon>Streptophyta</taxon>
        <taxon>Embryophyta</taxon>
        <taxon>Tracheophyta</taxon>
        <taxon>Spermatophyta</taxon>
        <taxon>Magnoliopsida</taxon>
        <taxon>Amborellales</taxon>
        <taxon>Amborellaceae</taxon>
        <taxon>Amborella</taxon>
    </lineage>
</organism>
<dbReference type="EMBL" id="KI392640">
    <property type="protein sequence ID" value="ERN12029.1"/>
    <property type="molecule type" value="Genomic_DNA"/>
</dbReference>
<evidence type="ECO:0000313" key="1">
    <source>
        <dbReference type="EMBL" id="ERN12029.1"/>
    </source>
</evidence>
<protein>
    <submittedName>
        <fullName evidence="1">Uncharacterized protein</fullName>
    </submittedName>
</protein>
<accession>W1PW16</accession>
<name>W1PW16_AMBTC</name>
<dbReference type="Proteomes" id="UP000017836">
    <property type="component" value="Unassembled WGS sequence"/>
</dbReference>
<dbReference type="AlphaFoldDB" id="W1PW16"/>
<keyword evidence="2" id="KW-1185">Reference proteome</keyword>
<reference evidence="2" key="1">
    <citation type="journal article" date="2013" name="Science">
        <title>The Amborella genome and the evolution of flowering plants.</title>
        <authorList>
            <consortium name="Amborella Genome Project"/>
        </authorList>
    </citation>
    <scope>NUCLEOTIDE SEQUENCE [LARGE SCALE GENOMIC DNA]</scope>
</reference>
<dbReference type="Gramene" id="ERN12029">
    <property type="protein sequence ID" value="ERN12029"/>
    <property type="gene ID" value="AMTR_s00165p00071420"/>
</dbReference>
<evidence type="ECO:0000313" key="2">
    <source>
        <dbReference type="Proteomes" id="UP000017836"/>
    </source>
</evidence>
<proteinExistence type="predicted"/>